<evidence type="ECO:0000313" key="10">
    <source>
        <dbReference type="Proteomes" id="UP000887577"/>
    </source>
</evidence>
<keyword evidence="4 8" id="KW-0812">Transmembrane</keyword>
<evidence type="ECO:0000259" key="9">
    <source>
        <dbReference type="PROSITE" id="PS50156"/>
    </source>
</evidence>
<feature type="transmembrane region" description="Helical" evidence="8">
    <location>
        <begin position="227"/>
        <end position="249"/>
    </location>
</feature>
<dbReference type="PANTHER" id="PTHR10796:SF112">
    <property type="entry name" value="PATCHED-RELATED PROTEIN 18"/>
    <property type="match status" value="1"/>
</dbReference>
<keyword evidence="7" id="KW-0325">Glycoprotein</keyword>
<dbReference type="InterPro" id="IPR003392">
    <property type="entry name" value="PTHD_SSD"/>
</dbReference>
<comment type="similarity">
    <text evidence="2">Belongs to the patched family.</text>
</comment>
<evidence type="ECO:0000256" key="3">
    <source>
        <dbReference type="ARBA" id="ARBA00022475"/>
    </source>
</evidence>
<keyword evidence="10" id="KW-1185">Reference proteome</keyword>
<dbReference type="InterPro" id="IPR000731">
    <property type="entry name" value="SSD"/>
</dbReference>
<sequence>MQAKDDGSLLRPKIIDKALEIEDFLQYKLKVKHEGKEYSYSDFCGAQCETSDAVNIFLTMFRDVQHRKKNNVKLTFPSMDVFGHHIYLANNIFQIKLNNRSKLVEEAGLIVINFHAIYSNSSMEAVMKKWEHAVLDFSLNITKNDEHLKLYTTSEGLVSEEVRRTGIQAVPLMSVTFLVILVFTCLTSLKRDTIESKPWEAFFGVMCPILSLMGSFGFLFWLEFEFLPIVTVVPFLILAIGVDDVFIFLHSWSRTDKSLMTVERVGEMLADAGPSITITSLTNLLSFAIGIFTPTPAIRVFCIFTTTAVIFDYLYQVFFFTAVITIGGIRERKRLNAYIPCLKVRELTKEEREAPLPEWKKNLNSFGNTFVDHWVDISLSIWSRIGLGIILICYWTFSIYGVTKIKVGLTSEKLFLDDSPLLELVKLQTNIIFKEGGQMAVFINNPGNLSESQKIPDIMRLLEKFEHTEGSVGSSSTQMWLNTYLPFVGLQNRGSVDFQYKYLPEFFSIHEYHRWSHYVSLGNQQDCLDEKPSCIQKFFFSTGFKNAVSWADRLYLLQNWREMTKMNPEMNLTVYEDFSMYSDQLLTIPPVTQQTVFFALLCMTIVLVLFTPHPATIGPGVFCVMSINLGVFGLLYYWSIDLDPISMATTLMAIGFSVDFVAHISFHYYKGDIEDQRERLRHALCSIAWPMIQAGLSTILSLIVLATIHAYMVQVFVKVVTLVVGLGMIHGLIVLPIVYGGLNFVKNDKTSKTGSTNKISPIIFSTTAKVHDIEINNSSPINIKETSLTDIPERPDSVRG</sequence>
<dbReference type="InterPro" id="IPR051697">
    <property type="entry name" value="Patched_domain-protein"/>
</dbReference>
<evidence type="ECO:0000256" key="6">
    <source>
        <dbReference type="ARBA" id="ARBA00023136"/>
    </source>
</evidence>
<feature type="transmembrane region" description="Helical" evidence="8">
    <location>
        <begin position="269"/>
        <end position="292"/>
    </location>
</feature>
<dbReference type="PROSITE" id="PS50156">
    <property type="entry name" value="SSD"/>
    <property type="match status" value="1"/>
</dbReference>
<feature type="transmembrane region" description="Helical" evidence="8">
    <location>
        <begin position="169"/>
        <end position="189"/>
    </location>
</feature>
<evidence type="ECO:0000256" key="8">
    <source>
        <dbReference type="SAM" id="Phobius"/>
    </source>
</evidence>
<evidence type="ECO:0000313" key="11">
    <source>
        <dbReference type="WBParaSite" id="PSU_v2.g7755.t1"/>
    </source>
</evidence>
<dbReference type="FunFam" id="1.20.1640.10:FF:000013">
    <property type="entry name" value="PaTched Related family"/>
    <property type="match status" value="1"/>
</dbReference>
<accession>A0A914Z785</accession>
<evidence type="ECO:0000256" key="1">
    <source>
        <dbReference type="ARBA" id="ARBA00004651"/>
    </source>
</evidence>
<dbReference type="GO" id="GO:0005886">
    <property type="term" value="C:plasma membrane"/>
    <property type="evidence" value="ECO:0007669"/>
    <property type="project" value="UniProtKB-SubCell"/>
</dbReference>
<proteinExistence type="inferred from homology"/>
<feature type="transmembrane region" description="Helical" evidence="8">
    <location>
        <begin position="201"/>
        <end position="221"/>
    </location>
</feature>
<feature type="transmembrane region" description="Helical" evidence="8">
    <location>
        <begin position="617"/>
        <end position="639"/>
    </location>
</feature>
<protein>
    <submittedName>
        <fullName evidence="11">SSD domain-containing protein</fullName>
    </submittedName>
</protein>
<organism evidence="10 11">
    <name type="scientific">Panagrolaimus superbus</name>
    <dbReference type="NCBI Taxonomy" id="310955"/>
    <lineage>
        <taxon>Eukaryota</taxon>
        <taxon>Metazoa</taxon>
        <taxon>Ecdysozoa</taxon>
        <taxon>Nematoda</taxon>
        <taxon>Chromadorea</taxon>
        <taxon>Rhabditida</taxon>
        <taxon>Tylenchina</taxon>
        <taxon>Panagrolaimomorpha</taxon>
        <taxon>Panagrolaimoidea</taxon>
        <taxon>Panagrolaimidae</taxon>
        <taxon>Panagrolaimus</taxon>
    </lineage>
</organism>
<feature type="transmembrane region" description="Helical" evidence="8">
    <location>
        <begin position="298"/>
        <end position="326"/>
    </location>
</feature>
<dbReference type="AlphaFoldDB" id="A0A914Z785"/>
<feature type="transmembrane region" description="Helical" evidence="8">
    <location>
        <begin position="591"/>
        <end position="610"/>
    </location>
</feature>
<dbReference type="SUPFAM" id="SSF82866">
    <property type="entry name" value="Multidrug efflux transporter AcrB transmembrane domain"/>
    <property type="match status" value="2"/>
</dbReference>
<evidence type="ECO:0000256" key="5">
    <source>
        <dbReference type="ARBA" id="ARBA00022989"/>
    </source>
</evidence>
<dbReference type="WBParaSite" id="PSU_v2.g7755.t1">
    <property type="protein sequence ID" value="PSU_v2.g7755.t1"/>
    <property type="gene ID" value="PSU_v2.g7755"/>
</dbReference>
<feature type="transmembrane region" description="Helical" evidence="8">
    <location>
        <begin position="687"/>
        <end position="713"/>
    </location>
</feature>
<feature type="transmembrane region" description="Helical" evidence="8">
    <location>
        <begin position="645"/>
        <end position="666"/>
    </location>
</feature>
<keyword evidence="5 8" id="KW-1133">Transmembrane helix</keyword>
<feature type="transmembrane region" description="Helical" evidence="8">
    <location>
        <begin position="385"/>
        <end position="403"/>
    </location>
</feature>
<dbReference type="Gene3D" id="1.20.1640.10">
    <property type="entry name" value="Multidrug efflux transporter AcrB transmembrane domain"/>
    <property type="match status" value="2"/>
</dbReference>
<dbReference type="PANTHER" id="PTHR10796">
    <property type="entry name" value="PATCHED-RELATED"/>
    <property type="match status" value="1"/>
</dbReference>
<evidence type="ECO:0000256" key="7">
    <source>
        <dbReference type="ARBA" id="ARBA00023180"/>
    </source>
</evidence>
<evidence type="ECO:0000256" key="2">
    <source>
        <dbReference type="ARBA" id="ARBA00005585"/>
    </source>
</evidence>
<dbReference type="Proteomes" id="UP000887577">
    <property type="component" value="Unplaced"/>
</dbReference>
<dbReference type="GO" id="GO:0030659">
    <property type="term" value="C:cytoplasmic vesicle membrane"/>
    <property type="evidence" value="ECO:0007669"/>
    <property type="project" value="TreeGrafter"/>
</dbReference>
<dbReference type="GO" id="GO:0006897">
    <property type="term" value="P:endocytosis"/>
    <property type="evidence" value="ECO:0007669"/>
    <property type="project" value="TreeGrafter"/>
</dbReference>
<keyword evidence="6 8" id="KW-0472">Membrane</keyword>
<comment type="subcellular location">
    <subcellularLocation>
        <location evidence="1">Cell membrane</location>
        <topology evidence="1">Multi-pass membrane protein</topology>
    </subcellularLocation>
</comment>
<keyword evidence="3" id="KW-1003">Cell membrane</keyword>
<feature type="domain" description="SSD" evidence="9">
    <location>
        <begin position="169"/>
        <end position="326"/>
    </location>
</feature>
<feature type="transmembrane region" description="Helical" evidence="8">
    <location>
        <begin position="719"/>
        <end position="742"/>
    </location>
</feature>
<evidence type="ECO:0000256" key="4">
    <source>
        <dbReference type="ARBA" id="ARBA00022692"/>
    </source>
</evidence>
<dbReference type="GO" id="GO:0018996">
    <property type="term" value="P:molting cycle, collagen and cuticulin-based cuticle"/>
    <property type="evidence" value="ECO:0007669"/>
    <property type="project" value="TreeGrafter"/>
</dbReference>
<dbReference type="Pfam" id="PF02460">
    <property type="entry name" value="Patched"/>
    <property type="match status" value="1"/>
</dbReference>
<name>A0A914Z785_9BILA</name>
<reference evidence="11" key="1">
    <citation type="submission" date="2022-11" db="UniProtKB">
        <authorList>
            <consortium name="WormBaseParasite"/>
        </authorList>
    </citation>
    <scope>IDENTIFICATION</scope>
</reference>